<protein>
    <submittedName>
        <fullName evidence="1">Uncharacterized protein</fullName>
    </submittedName>
</protein>
<dbReference type="KEGG" id="ppai:E1956_06620"/>
<reference evidence="1 2" key="1">
    <citation type="submission" date="2019-03" db="EMBL/GenBank/DDBJ databases">
        <title>Paraburkholderia sp. 7MH5, isolated from subtropical forest soil.</title>
        <authorList>
            <person name="Gao Z.-H."/>
            <person name="Qiu L.-H."/>
        </authorList>
    </citation>
    <scope>NUCLEOTIDE SEQUENCE [LARGE SCALE GENOMIC DNA]</scope>
    <source>
        <strain evidence="1 2">7MH5</strain>
    </source>
</reference>
<evidence type="ECO:0000313" key="2">
    <source>
        <dbReference type="Proteomes" id="UP000295727"/>
    </source>
</evidence>
<sequence>MAQQNDATFFDRLIAPMLKHLRHIASLTQGEHSVDDLKSEAWIIAEEIKADRGGEVEPEDIDLQETIVAQLHKLFGRFVNRAMRFAVRLDQEARDDDGNFSGSAVSAHLAGPRNYEPEIAMELEEDAAEFTQVIHGQFSEAVAYYHVFGQFDSDTNALARYFAIQSATLDARLARAEAAARRQPSVFDGVESIPPDFQPLRGRHRRRRAPARFRRACSAMRPAQRHLFLRYGMVFK</sequence>
<dbReference type="RefSeq" id="WP_134747902.1">
    <property type="nucleotide sequence ID" value="NZ_CP038148.1"/>
</dbReference>
<name>A0A4P7CRJ7_9BURK</name>
<dbReference type="EMBL" id="CP038148">
    <property type="protein sequence ID" value="QBQ96884.1"/>
    <property type="molecule type" value="Genomic_DNA"/>
</dbReference>
<evidence type="ECO:0000313" key="1">
    <source>
        <dbReference type="EMBL" id="QBQ96884.1"/>
    </source>
</evidence>
<keyword evidence="2" id="KW-1185">Reference proteome</keyword>
<organism evidence="1 2">
    <name type="scientific">Paraburkholderia pallida</name>
    <dbReference type="NCBI Taxonomy" id="2547399"/>
    <lineage>
        <taxon>Bacteria</taxon>
        <taxon>Pseudomonadati</taxon>
        <taxon>Pseudomonadota</taxon>
        <taxon>Betaproteobacteria</taxon>
        <taxon>Burkholderiales</taxon>
        <taxon>Burkholderiaceae</taxon>
        <taxon>Paraburkholderia</taxon>
    </lineage>
</organism>
<proteinExistence type="predicted"/>
<dbReference type="AlphaFoldDB" id="A0A4P7CRJ7"/>
<accession>A0A4P7CRJ7</accession>
<gene>
    <name evidence="1" type="ORF">E1956_06620</name>
</gene>
<dbReference type="OrthoDB" id="8722762at2"/>
<dbReference type="Proteomes" id="UP000295727">
    <property type="component" value="Chromosome 1"/>
</dbReference>